<reference evidence="3 4" key="1">
    <citation type="submission" date="2023-09" db="EMBL/GenBank/DDBJ databases">
        <title>Pangenome analysis of Batrachochytrium dendrobatidis and related Chytrids.</title>
        <authorList>
            <person name="Yacoub M.N."/>
            <person name="Stajich J.E."/>
            <person name="James T.Y."/>
        </authorList>
    </citation>
    <scope>NUCLEOTIDE SEQUENCE [LARGE SCALE GENOMIC DNA]</scope>
    <source>
        <strain evidence="3 4">JEL0888</strain>
    </source>
</reference>
<feature type="domain" description="BLOC-1-related complex subunit 6 C-terminal helix" evidence="2">
    <location>
        <begin position="46"/>
        <end position="154"/>
    </location>
</feature>
<protein>
    <recommendedName>
        <fullName evidence="2">BLOC-1-related complex subunit 6 C-terminal helix domain-containing protein</fullName>
    </recommendedName>
</protein>
<sequence length="175" mass="18718">MWPFGGTAAAGVPAPATGSAAARTPGARTGTPGLETPLLKERAFSVPLEPAMLDEIEKQAEAIGAELDGLITALSGRLYEASGRMDCARVSGHTLQSVQLHQHAVDRLCEAVDENIFRTSQLVRQVDEISQDMASVQRLAQQIQDIKASLDWLEDVKELVVHTGAHIAAIPWASK</sequence>
<feature type="compositionally biased region" description="Low complexity" evidence="1">
    <location>
        <begin position="1"/>
        <end position="33"/>
    </location>
</feature>
<evidence type="ECO:0000259" key="2">
    <source>
        <dbReference type="Pfam" id="PF10157"/>
    </source>
</evidence>
<evidence type="ECO:0000313" key="3">
    <source>
        <dbReference type="EMBL" id="KAL2916745.1"/>
    </source>
</evidence>
<keyword evidence="4" id="KW-1185">Reference proteome</keyword>
<comment type="caution">
    <text evidence="3">The sequence shown here is derived from an EMBL/GenBank/DDBJ whole genome shotgun (WGS) entry which is preliminary data.</text>
</comment>
<proteinExistence type="predicted"/>
<name>A0ABR4NB27_9FUNG</name>
<gene>
    <name evidence="3" type="ORF">HK105_203524</name>
</gene>
<accession>A0ABR4NB27</accession>
<dbReference type="InterPro" id="IPR019314">
    <property type="entry name" value="BORCS6"/>
</dbReference>
<dbReference type="InterPro" id="IPR046465">
    <property type="entry name" value="BORCS6_C"/>
</dbReference>
<dbReference type="Proteomes" id="UP001527925">
    <property type="component" value="Unassembled WGS sequence"/>
</dbReference>
<organism evidence="3 4">
    <name type="scientific">Polyrhizophydium stewartii</name>
    <dbReference type="NCBI Taxonomy" id="2732419"/>
    <lineage>
        <taxon>Eukaryota</taxon>
        <taxon>Fungi</taxon>
        <taxon>Fungi incertae sedis</taxon>
        <taxon>Chytridiomycota</taxon>
        <taxon>Chytridiomycota incertae sedis</taxon>
        <taxon>Chytridiomycetes</taxon>
        <taxon>Rhizophydiales</taxon>
        <taxon>Rhizophydiales incertae sedis</taxon>
        <taxon>Polyrhizophydium</taxon>
    </lineage>
</organism>
<dbReference type="PANTHER" id="PTHR13440:SF7">
    <property type="entry name" value="BLOC-1 RELATED COMPLEX SUBUNIT 6"/>
    <property type="match status" value="1"/>
</dbReference>
<evidence type="ECO:0000256" key="1">
    <source>
        <dbReference type="SAM" id="MobiDB-lite"/>
    </source>
</evidence>
<dbReference type="EMBL" id="JADGIZ020000014">
    <property type="protein sequence ID" value="KAL2916745.1"/>
    <property type="molecule type" value="Genomic_DNA"/>
</dbReference>
<dbReference type="Pfam" id="PF10157">
    <property type="entry name" value="BORCS6"/>
    <property type="match status" value="1"/>
</dbReference>
<feature type="region of interest" description="Disordered" evidence="1">
    <location>
        <begin position="1"/>
        <end position="35"/>
    </location>
</feature>
<dbReference type="PANTHER" id="PTHR13440">
    <property type="entry name" value="BLOC-1 RELATED COMPLEX SUBUNIT 6"/>
    <property type="match status" value="1"/>
</dbReference>
<evidence type="ECO:0000313" key="4">
    <source>
        <dbReference type="Proteomes" id="UP001527925"/>
    </source>
</evidence>